<dbReference type="CDD" id="cd00006">
    <property type="entry name" value="PTS_IIA_man"/>
    <property type="match status" value="1"/>
</dbReference>
<evidence type="ECO:0000259" key="8">
    <source>
        <dbReference type="PROSITE" id="PS51096"/>
    </source>
</evidence>
<dbReference type="Pfam" id="PF03610">
    <property type="entry name" value="EIIA-man"/>
    <property type="match status" value="1"/>
</dbReference>
<dbReference type="PANTHER" id="PTHR33799">
    <property type="entry name" value="PTS PERMEASE-RELATED-RELATED"/>
    <property type="match status" value="1"/>
</dbReference>
<dbReference type="PANTHER" id="PTHR33799:SF1">
    <property type="entry name" value="PTS SYSTEM MANNOSE-SPECIFIC EIIAB COMPONENT-RELATED"/>
    <property type="match status" value="1"/>
</dbReference>
<name>D9S0R2_THEOJ</name>
<evidence type="ECO:0000256" key="7">
    <source>
        <dbReference type="ARBA" id="ARBA00022777"/>
    </source>
</evidence>
<evidence type="ECO:0000256" key="4">
    <source>
        <dbReference type="ARBA" id="ARBA00022597"/>
    </source>
</evidence>
<protein>
    <submittedName>
        <fullName evidence="9">PTS system fructose subfamily IIA component</fullName>
    </submittedName>
</protein>
<dbReference type="GO" id="GO:0009401">
    <property type="term" value="P:phosphoenolpyruvate-dependent sugar phosphotransferase system"/>
    <property type="evidence" value="ECO:0007669"/>
    <property type="project" value="UniProtKB-KW"/>
</dbReference>
<keyword evidence="3" id="KW-0963">Cytoplasm</keyword>
<organism evidence="9 10">
    <name type="scientific">Thermosediminibacter oceani (strain ATCC BAA-1034 / DSM 16646 / JW/IW-1228P)</name>
    <dbReference type="NCBI Taxonomy" id="555079"/>
    <lineage>
        <taxon>Bacteria</taxon>
        <taxon>Bacillati</taxon>
        <taxon>Bacillota</taxon>
        <taxon>Clostridia</taxon>
        <taxon>Thermosediminibacterales</taxon>
        <taxon>Thermosediminibacteraceae</taxon>
        <taxon>Thermosediminibacter</taxon>
    </lineage>
</organism>
<dbReference type="GO" id="GO:0016020">
    <property type="term" value="C:membrane"/>
    <property type="evidence" value="ECO:0007669"/>
    <property type="project" value="InterPro"/>
</dbReference>
<keyword evidence="2" id="KW-0813">Transport</keyword>
<keyword evidence="7" id="KW-0418">Kinase</keyword>
<keyword evidence="10" id="KW-1185">Reference proteome</keyword>
<sequence>MIGILVVTHGDFGKQLIKSAELILGSQSHYETLGLFHGDNIDQFGERILEKIKSLDDGDGVLAFIDLYGGSPFNAITLNFKKLTAKHKLQCITGVNLPMILEAFSSRQFCQIEELKKCCLDVGKKGIKDITEQLNSIEMDVKTN</sequence>
<evidence type="ECO:0000256" key="1">
    <source>
        <dbReference type="ARBA" id="ARBA00004496"/>
    </source>
</evidence>
<dbReference type="RefSeq" id="WP_013275127.1">
    <property type="nucleotide sequence ID" value="NC_014377.1"/>
</dbReference>
<dbReference type="HOGENOM" id="CLU_123235_1_1_9"/>
<dbReference type="AlphaFoldDB" id="D9S0R2"/>
<dbReference type="EMBL" id="CP002131">
    <property type="protein sequence ID" value="ADL07076.1"/>
    <property type="molecule type" value="Genomic_DNA"/>
</dbReference>
<dbReference type="SUPFAM" id="SSF53062">
    <property type="entry name" value="PTS system fructose IIA component-like"/>
    <property type="match status" value="1"/>
</dbReference>
<dbReference type="GO" id="GO:0005737">
    <property type="term" value="C:cytoplasm"/>
    <property type="evidence" value="ECO:0007669"/>
    <property type="project" value="UniProtKB-SubCell"/>
</dbReference>
<dbReference type="InterPro" id="IPR051471">
    <property type="entry name" value="Bacterial_PTS_sugar_comp"/>
</dbReference>
<comment type="subcellular location">
    <subcellularLocation>
        <location evidence="1">Cytoplasm</location>
    </subcellularLocation>
</comment>
<dbReference type="eggNOG" id="COG2893">
    <property type="taxonomic scope" value="Bacteria"/>
</dbReference>
<gene>
    <name evidence="9" type="ordered locus">Toce_0294</name>
</gene>
<evidence type="ECO:0000256" key="6">
    <source>
        <dbReference type="ARBA" id="ARBA00022683"/>
    </source>
</evidence>
<proteinExistence type="predicted"/>
<dbReference type="STRING" id="555079.Toce_0294"/>
<keyword evidence="6" id="KW-0598">Phosphotransferase system</keyword>
<keyword evidence="5" id="KW-0808">Transferase</keyword>
<evidence type="ECO:0000256" key="5">
    <source>
        <dbReference type="ARBA" id="ARBA00022679"/>
    </source>
</evidence>
<dbReference type="Gene3D" id="3.40.50.510">
    <property type="entry name" value="Phosphotransferase system, mannose-type IIA component"/>
    <property type="match status" value="1"/>
</dbReference>
<accession>D9S0R2</accession>
<evidence type="ECO:0000313" key="9">
    <source>
        <dbReference type="EMBL" id="ADL07076.1"/>
    </source>
</evidence>
<evidence type="ECO:0000256" key="3">
    <source>
        <dbReference type="ARBA" id="ARBA00022490"/>
    </source>
</evidence>
<dbReference type="KEGG" id="toc:Toce_0294"/>
<dbReference type="GO" id="GO:0016301">
    <property type="term" value="F:kinase activity"/>
    <property type="evidence" value="ECO:0007669"/>
    <property type="project" value="UniProtKB-KW"/>
</dbReference>
<dbReference type="InterPro" id="IPR004701">
    <property type="entry name" value="PTS_EIIA_man-typ"/>
</dbReference>
<dbReference type="OrthoDB" id="9799827at2"/>
<reference evidence="9 10" key="1">
    <citation type="journal article" date="2010" name="Stand. Genomic Sci.">
        <title>Complete genome sequence of Thermosediminibacter oceani type strain (JW/IW-1228P).</title>
        <authorList>
            <person name="Pitluck S."/>
            <person name="Yasawong M."/>
            <person name="Munk C."/>
            <person name="Nolan M."/>
            <person name="Lapidus A."/>
            <person name="Lucas S."/>
            <person name="Glavina Del Rio T."/>
            <person name="Tice H."/>
            <person name="Cheng J.F."/>
            <person name="Bruce D."/>
            <person name="Detter C."/>
            <person name="Tapia R."/>
            <person name="Han C."/>
            <person name="Goodwin L."/>
            <person name="Liolios K."/>
            <person name="Ivanova N."/>
            <person name="Mavromatis K."/>
            <person name="Mikhailova N."/>
            <person name="Pati A."/>
            <person name="Chen A."/>
            <person name="Palaniappan K."/>
            <person name="Land M."/>
            <person name="Hauser L."/>
            <person name="Chang Y.J."/>
            <person name="Jeffries C.D."/>
            <person name="Rohde M."/>
            <person name="Spring S."/>
            <person name="Sikorski J."/>
            <person name="Goker M."/>
            <person name="Woyke T."/>
            <person name="Bristow J."/>
            <person name="Eisen J.A."/>
            <person name="Markowitz V."/>
            <person name="Hugenholtz P."/>
            <person name="Kyrpides N.C."/>
            <person name="Klenk H.P."/>
        </authorList>
    </citation>
    <scope>NUCLEOTIDE SEQUENCE [LARGE SCALE GENOMIC DNA]</scope>
    <source>
        <strain evidence="10">ATCC BAA-1034 / DSM 16646 / JW/IW-1228P</strain>
    </source>
</reference>
<evidence type="ECO:0000256" key="2">
    <source>
        <dbReference type="ARBA" id="ARBA00022448"/>
    </source>
</evidence>
<dbReference type="InterPro" id="IPR036662">
    <property type="entry name" value="PTS_EIIA_man-typ_sf"/>
</dbReference>
<dbReference type="InterPro" id="IPR033887">
    <property type="entry name" value="PTS_IIA_man"/>
</dbReference>
<dbReference type="PROSITE" id="PS51096">
    <property type="entry name" value="PTS_EIIA_TYPE_4"/>
    <property type="match status" value="1"/>
</dbReference>
<evidence type="ECO:0000313" key="10">
    <source>
        <dbReference type="Proteomes" id="UP000000272"/>
    </source>
</evidence>
<dbReference type="Proteomes" id="UP000000272">
    <property type="component" value="Chromosome"/>
</dbReference>
<keyword evidence="4" id="KW-0762">Sugar transport</keyword>
<feature type="domain" description="PTS EIIA type-4" evidence="8">
    <location>
        <begin position="1"/>
        <end position="127"/>
    </location>
</feature>